<dbReference type="EMBL" id="JYDJ01000680">
    <property type="protein sequence ID" value="KRX33901.1"/>
    <property type="molecule type" value="Genomic_DNA"/>
</dbReference>
<feature type="non-terminal residue" evidence="1">
    <location>
        <position position="128"/>
    </location>
</feature>
<accession>A0A0V0T4E0</accession>
<dbReference type="AlphaFoldDB" id="A0A0V0T4E0"/>
<gene>
    <name evidence="1" type="ORF">T05_6042</name>
</gene>
<comment type="caution">
    <text evidence="1">The sequence shown here is derived from an EMBL/GenBank/DDBJ whole genome shotgun (WGS) entry which is preliminary data.</text>
</comment>
<evidence type="ECO:0000313" key="1">
    <source>
        <dbReference type="EMBL" id="KRX33901.1"/>
    </source>
</evidence>
<dbReference type="OrthoDB" id="5921740at2759"/>
<reference evidence="1 2" key="1">
    <citation type="submission" date="2015-01" db="EMBL/GenBank/DDBJ databases">
        <title>Evolution of Trichinella species and genotypes.</title>
        <authorList>
            <person name="Korhonen P.K."/>
            <person name="Edoardo P."/>
            <person name="Giuseppe L.R."/>
            <person name="Gasser R.B."/>
        </authorList>
    </citation>
    <scope>NUCLEOTIDE SEQUENCE [LARGE SCALE GENOMIC DNA]</scope>
    <source>
        <strain evidence="1">ISS417</strain>
    </source>
</reference>
<evidence type="ECO:0000313" key="2">
    <source>
        <dbReference type="Proteomes" id="UP000055048"/>
    </source>
</evidence>
<dbReference type="Proteomes" id="UP000055048">
    <property type="component" value="Unassembled WGS sequence"/>
</dbReference>
<sequence>MGNITGCSIWPACCQHPALVPSRYVAALSLNDRFHLYPQRAYYLLMSVSILYVQFYVKTRYIHYSHENNRSPRYKMLETEEMDLVELDDAYKCNWGIWFSIFWLLRTEDIMPLAYTSSEMMRWRRATF</sequence>
<name>A0A0V0T4E0_9BILA</name>
<protein>
    <submittedName>
        <fullName evidence="1">Uncharacterized protein</fullName>
    </submittedName>
</protein>
<organism evidence="1 2">
    <name type="scientific">Trichinella murrelli</name>
    <dbReference type="NCBI Taxonomy" id="144512"/>
    <lineage>
        <taxon>Eukaryota</taxon>
        <taxon>Metazoa</taxon>
        <taxon>Ecdysozoa</taxon>
        <taxon>Nematoda</taxon>
        <taxon>Enoplea</taxon>
        <taxon>Dorylaimia</taxon>
        <taxon>Trichinellida</taxon>
        <taxon>Trichinellidae</taxon>
        <taxon>Trichinella</taxon>
    </lineage>
</organism>
<proteinExistence type="predicted"/>
<keyword evidence="2" id="KW-1185">Reference proteome</keyword>